<comment type="caution">
    <text evidence="1">The sequence shown here is derived from an EMBL/GenBank/DDBJ whole genome shotgun (WGS) entry which is preliminary data.</text>
</comment>
<dbReference type="EMBL" id="LXQA010786243">
    <property type="protein sequence ID" value="MCI70945.1"/>
    <property type="molecule type" value="Genomic_DNA"/>
</dbReference>
<sequence>VGVANWLLANCRRDRVLLLGLVVTPPGGLFRQRGMLYMVVAVFG</sequence>
<organism evidence="1 2">
    <name type="scientific">Trifolium medium</name>
    <dbReference type="NCBI Taxonomy" id="97028"/>
    <lineage>
        <taxon>Eukaryota</taxon>
        <taxon>Viridiplantae</taxon>
        <taxon>Streptophyta</taxon>
        <taxon>Embryophyta</taxon>
        <taxon>Tracheophyta</taxon>
        <taxon>Spermatophyta</taxon>
        <taxon>Magnoliopsida</taxon>
        <taxon>eudicotyledons</taxon>
        <taxon>Gunneridae</taxon>
        <taxon>Pentapetalae</taxon>
        <taxon>rosids</taxon>
        <taxon>fabids</taxon>
        <taxon>Fabales</taxon>
        <taxon>Fabaceae</taxon>
        <taxon>Papilionoideae</taxon>
        <taxon>50 kb inversion clade</taxon>
        <taxon>NPAAA clade</taxon>
        <taxon>Hologalegina</taxon>
        <taxon>IRL clade</taxon>
        <taxon>Trifolieae</taxon>
        <taxon>Trifolium</taxon>
    </lineage>
</organism>
<dbReference type="Proteomes" id="UP000265520">
    <property type="component" value="Unassembled WGS sequence"/>
</dbReference>
<proteinExistence type="predicted"/>
<keyword evidence="2" id="KW-1185">Reference proteome</keyword>
<feature type="non-terminal residue" evidence="1">
    <location>
        <position position="1"/>
    </location>
</feature>
<reference evidence="1 2" key="1">
    <citation type="journal article" date="2018" name="Front. Plant Sci.">
        <title>Red Clover (Trifolium pratense) and Zigzag Clover (T. medium) - A Picture of Genomic Similarities and Differences.</title>
        <authorList>
            <person name="Dluhosova J."/>
            <person name="Istvanek J."/>
            <person name="Nedelnik J."/>
            <person name="Repkova J."/>
        </authorList>
    </citation>
    <scope>NUCLEOTIDE SEQUENCE [LARGE SCALE GENOMIC DNA]</scope>
    <source>
        <strain evidence="2">cv. 10/8</strain>
        <tissue evidence="1">Leaf</tissue>
    </source>
</reference>
<dbReference type="AlphaFoldDB" id="A0A392UGV5"/>
<protein>
    <submittedName>
        <fullName evidence="1">Uncharacterized protein</fullName>
    </submittedName>
</protein>
<accession>A0A392UGV5</accession>
<evidence type="ECO:0000313" key="2">
    <source>
        <dbReference type="Proteomes" id="UP000265520"/>
    </source>
</evidence>
<name>A0A392UGV5_9FABA</name>
<evidence type="ECO:0000313" key="1">
    <source>
        <dbReference type="EMBL" id="MCI70945.1"/>
    </source>
</evidence>